<dbReference type="OrthoDB" id="2499931at2759"/>
<dbReference type="EMBL" id="KZ857390">
    <property type="protein sequence ID" value="RDX52399.1"/>
    <property type="molecule type" value="Genomic_DNA"/>
</dbReference>
<dbReference type="PANTHER" id="PTHR43439:SF2">
    <property type="entry name" value="ENZYME, PUTATIVE (JCVI)-RELATED"/>
    <property type="match status" value="1"/>
</dbReference>
<keyword evidence="2" id="KW-0597">Phosphoprotein</keyword>
<evidence type="ECO:0000313" key="5">
    <source>
        <dbReference type="Proteomes" id="UP000256964"/>
    </source>
</evidence>
<dbReference type="AlphaFoldDB" id="A0A371DIN8"/>
<dbReference type="STRING" id="139420.A0A371DIN8"/>
<sequence length="432" mass="47199">MLSRTGQTPAEDQDVSTRVMQMRSLLAKYSADFPAAHWTQTAATGGRTGPGCVSGGTVVITGTTGCFGSHLLAQLLQSPDVARVYALNRQSSGDVVALQERQRDAFKKWRLRWDDSWLTEHRVSFHIADLAKPLLGLPQAIYDELRRSVTTTIHNAWAVNFTLPLSSYEPLISGTRNLLDLALCTPSAGGPRVIFVSSAGAVWNQPPFVAARESLDVEPEVAVSMGYTESKWVAEQLFRRAAEERGLRTTVVRVTQLSGDSRTGSWNTAELIPACVRACQRLGCVPARSEDVLCPWVPIDVAAAALLEMVTYGSDEQALHIIAPRPATWNDVYGLVAVELNVPMVSVSEFLERLWASARASGGRSAQALRLAGILEMHAVTRIEIDLDIERAVRVSRTLSTVATVGRADVRHWLSFWEQVGFLAPSAAKPRL</sequence>
<dbReference type="PANTHER" id="PTHR43439">
    <property type="entry name" value="PHENYLACETATE-COENZYME A LIGASE"/>
    <property type="match status" value="1"/>
</dbReference>
<accession>A0A371DIN8</accession>
<gene>
    <name evidence="4" type="ORF">OH76DRAFT_1400210</name>
</gene>
<protein>
    <recommendedName>
        <fullName evidence="3">Thioester reductase (TE) domain-containing protein</fullName>
    </recommendedName>
</protein>
<feature type="domain" description="Thioester reductase (TE)" evidence="3">
    <location>
        <begin position="60"/>
        <end position="305"/>
    </location>
</feature>
<evidence type="ECO:0000256" key="2">
    <source>
        <dbReference type="ARBA" id="ARBA00022553"/>
    </source>
</evidence>
<evidence type="ECO:0000259" key="3">
    <source>
        <dbReference type="Pfam" id="PF07993"/>
    </source>
</evidence>
<dbReference type="Pfam" id="PF07993">
    <property type="entry name" value="NAD_binding_4"/>
    <property type="match status" value="1"/>
</dbReference>
<dbReference type="InterPro" id="IPR051414">
    <property type="entry name" value="Adenylate-forming_Reductase"/>
</dbReference>
<dbReference type="InterPro" id="IPR036291">
    <property type="entry name" value="NAD(P)-bd_dom_sf"/>
</dbReference>
<dbReference type="Proteomes" id="UP000256964">
    <property type="component" value="Unassembled WGS sequence"/>
</dbReference>
<keyword evidence="5" id="KW-1185">Reference proteome</keyword>
<dbReference type="Gene3D" id="3.40.50.720">
    <property type="entry name" value="NAD(P)-binding Rossmann-like Domain"/>
    <property type="match status" value="1"/>
</dbReference>
<organism evidence="4 5">
    <name type="scientific">Lentinus brumalis</name>
    <dbReference type="NCBI Taxonomy" id="2498619"/>
    <lineage>
        <taxon>Eukaryota</taxon>
        <taxon>Fungi</taxon>
        <taxon>Dikarya</taxon>
        <taxon>Basidiomycota</taxon>
        <taxon>Agaricomycotina</taxon>
        <taxon>Agaricomycetes</taxon>
        <taxon>Polyporales</taxon>
        <taxon>Polyporaceae</taxon>
        <taxon>Lentinus</taxon>
    </lineage>
</organism>
<proteinExistence type="predicted"/>
<keyword evidence="1" id="KW-0596">Phosphopantetheine</keyword>
<evidence type="ECO:0000313" key="4">
    <source>
        <dbReference type="EMBL" id="RDX52399.1"/>
    </source>
</evidence>
<dbReference type="InterPro" id="IPR013120">
    <property type="entry name" value="FAR_NAD-bd"/>
</dbReference>
<evidence type="ECO:0000256" key="1">
    <source>
        <dbReference type="ARBA" id="ARBA00022450"/>
    </source>
</evidence>
<reference evidence="4 5" key="1">
    <citation type="journal article" date="2018" name="Biotechnol. Biofuels">
        <title>Integrative visual omics of the white-rot fungus Polyporus brumalis exposes the biotechnological potential of its oxidative enzymes for delignifying raw plant biomass.</title>
        <authorList>
            <person name="Miyauchi S."/>
            <person name="Rancon A."/>
            <person name="Drula E."/>
            <person name="Hage H."/>
            <person name="Chaduli D."/>
            <person name="Favel A."/>
            <person name="Grisel S."/>
            <person name="Henrissat B."/>
            <person name="Herpoel-Gimbert I."/>
            <person name="Ruiz-Duenas F.J."/>
            <person name="Chevret D."/>
            <person name="Hainaut M."/>
            <person name="Lin J."/>
            <person name="Wang M."/>
            <person name="Pangilinan J."/>
            <person name="Lipzen A."/>
            <person name="Lesage-Meessen L."/>
            <person name="Navarro D."/>
            <person name="Riley R."/>
            <person name="Grigoriev I.V."/>
            <person name="Zhou S."/>
            <person name="Raouche S."/>
            <person name="Rosso M.N."/>
        </authorList>
    </citation>
    <scope>NUCLEOTIDE SEQUENCE [LARGE SCALE GENOMIC DNA]</scope>
    <source>
        <strain evidence="4 5">BRFM 1820</strain>
    </source>
</reference>
<dbReference type="SUPFAM" id="SSF51735">
    <property type="entry name" value="NAD(P)-binding Rossmann-fold domains"/>
    <property type="match status" value="1"/>
</dbReference>
<name>A0A371DIN8_9APHY</name>